<protein>
    <submittedName>
        <fullName evidence="1">Uncharacterized protein</fullName>
    </submittedName>
</protein>
<dbReference type="KEGG" id="naz:Aazo_3656"/>
<accession>D7E3Q2</accession>
<evidence type="ECO:0000313" key="1">
    <source>
        <dbReference type="EMBL" id="ADI65221.1"/>
    </source>
</evidence>
<proteinExistence type="predicted"/>
<reference evidence="1 2" key="1">
    <citation type="journal article" date="2010" name="PLoS ONE">
        <title>Genome erosion in a nitrogen-fixing vertically transmitted endosymbiotic multicellular cyanobacterium.</title>
        <authorList>
            <person name="Ran L."/>
            <person name="Larsson J."/>
            <person name="Vigil-Stenman T."/>
            <person name="Nylander J.A."/>
            <person name="Ininbergs K."/>
            <person name="Zheng W.W."/>
            <person name="Lapidus A."/>
            <person name="Lowry S."/>
            <person name="Haselkorn R."/>
            <person name="Bergman B."/>
        </authorList>
    </citation>
    <scope>NUCLEOTIDE SEQUENCE [LARGE SCALE GENOMIC DNA]</scope>
    <source>
        <strain evidence="1 2">0708</strain>
    </source>
</reference>
<dbReference type="HOGENOM" id="CLU_2082384_0_0_3"/>
<gene>
    <name evidence="1" type="ordered locus">Aazo_3656</name>
</gene>
<sequence>MPTARSAFMQCPEGISCTRLPMAYSTLRYQYDISRSFTRLQSIRNSGGIDYYAHFPYLPHLTYLPHTLFSVTDDKKPTGIKLSAISVFPINDSARVHLSVIMPRCSLLEEDLNHVKL</sequence>
<dbReference type="EMBL" id="CP002059">
    <property type="protein sequence ID" value="ADI65221.1"/>
    <property type="molecule type" value="Genomic_DNA"/>
</dbReference>
<dbReference type="AlphaFoldDB" id="D7E3Q2"/>
<keyword evidence="2" id="KW-1185">Reference proteome</keyword>
<organism evidence="1 2">
    <name type="scientific">Nostoc azollae (strain 0708)</name>
    <name type="common">Anabaena azollae (strain 0708)</name>
    <dbReference type="NCBI Taxonomy" id="551115"/>
    <lineage>
        <taxon>Bacteria</taxon>
        <taxon>Bacillati</taxon>
        <taxon>Cyanobacteriota</taxon>
        <taxon>Cyanophyceae</taxon>
        <taxon>Nostocales</taxon>
        <taxon>Nostocaceae</taxon>
        <taxon>Trichormus</taxon>
    </lineage>
</organism>
<name>D7E3Q2_NOSA0</name>
<dbReference type="Proteomes" id="UP000001511">
    <property type="component" value="Chromosome"/>
</dbReference>
<evidence type="ECO:0000313" key="2">
    <source>
        <dbReference type="Proteomes" id="UP000001511"/>
    </source>
</evidence>